<evidence type="ECO:0000313" key="1">
    <source>
        <dbReference type="EMBL" id="BDV33907.1"/>
    </source>
</evidence>
<evidence type="ECO:0000313" key="2">
    <source>
        <dbReference type="Proteomes" id="UP001317629"/>
    </source>
</evidence>
<sequence>MRPAAARRRRTEADSRKMPKSVLWSLKSLTNKPEPSQARVTVAADDQVVVHTYPEKFRGGY</sequence>
<gene>
    <name evidence="1" type="ORF">SS37A_14360</name>
</gene>
<name>A0ABN6VG41_9HYPH</name>
<proteinExistence type="predicted"/>
<accession>A0ABN6VG41</accession>
<protein>
    <submittedName>
        <fullName evidence="1">Uncharacterized protein</fullName>
    </submittedName>
</protein>
<keyword evidence="2" id="KW-1185">Reference proteome</keyword>
<dbReference type="EMBL" id="AP027142">
    <property type="protein sequence ID" value="BDV33907.1"/>
    <property type="molecule type" value="Genomic_DNA"/>
</dbReference>
<organism evidence="1 2">
    <name type="scientific">Methylocystis iwaonis</name>
    <dbReference type="NCBI Taxonomy" id="2885079"/>
    <lineage>
        <taxon>Bacteria</taxon>
        <taxon>Pseudomonadati</taxon>
        <taxon>Pseudomonadota</taxon>
        <taxon>Alphaproteobacteria</taxon>
        <taxon>Hyphomicrobiales</taxon>
        <taxon>Methylocystaceae</taxon>
        <taxon>Methylocystis</taxon>
    </lineage>
</organism>
<dbReference type="Proteomes" id="UP001317629">
    <property type="component" value="Chromosome"/>
</dbReference>
<reference evidence="1 2" key="1">
    <citation type="journal article" date="2023" name="Int. J. Syst. Evol. Microbiol.">
        <title>Methylocystis iwaonis sp. nov., a type II methane-oxidizing bacterium from surface soil of a rice paddy field in Japan, and emended description of the genus Methylocystis (ex Whittenbury et al. 1970) Bowman et al. 1993.</title>
        <authorList>
            <person name="Kaise H."/>
            <person name="Sawadogo J.B."/>
            <person name="Alam M.S."/>
            <person name="Ueno C."/>
            <person name="Dianou D."/>
            <person name="Shinjo R."/>
            <person name="Asakawa S."/>
        </authorList>
    </citation>
    <scope>NUCLEOTIDE SEQUENCE [LARGE SCALE GENOMIC DNA]</scope>
    <source>
        <strain evidence="1 2">SS37A-Re</strain>
    </source>
</reference>